<reference evidence="1 2" key="1">
    <citation type="submission" date="2016-10" db="EMBL/GenBank/DDBJ databases">
        <title>Genome sequence of Mycobacterium talmonii.</title>
        <authorList>
            <person name="Greninger A.L."/>
            <person name="Elliott B."/>
            <person name="Vasireddy S."/>
            <person name="Vasireddy R."/>
        </authorList>
    </citation>
    <scope>NUCLEOTIDE SEQUENCE [LARGE SCALE GENOMIC DNA]</scope>
    <source>
        <strain evidence="2">NE-TNMC-100812</strain>
    </source>
</reference>
<keyword evidence="2" id="KW-1185">Reference proteome</keyword>
<protein>
    <submittedName>
        <fullName evidence="1">Uncharacterized protein</fullName>
    </submittedName>
</protein>
<gene>
    <name evidence="1" type="ORF">BKN37_18435</name>
</gene>
<accession>A0A1S1NG22</accession>
<dbReference type="GO" id="GO:0009306">
    <property type="term" value="P:protein secretion"/>
    <property type="evidence" value="ECO:0007669"/>
    <property type="project" value="InterPro"/>
</dbReference>
<dbReference type="Proteomes" id="UP000179734">
    <property type="component" value="Unassembled WGS sequence"/>
</dbReference>
<comment type="caution">
    <text evidence="1">The sequence shown here is derived from an EMBL/GenBank/DDBJ whole genome shotgun (WGS) entry which is preliminary data.</text>
</comment>
<evidence type="ECO:0000313" key="2">
    <source>
        <dbReference type="Proteomes" id="UP000179734"/>
    </source>
</evidence>
<evidence type="ECO:0000313" key="1">
    <source>
        <dbReference type="EMBL" id="OHV00135.1"/>
    </source>
</evidence>
<dbReference type="InterPro" id="IPR022536">
    <property type="entry name" value="EspC"/>
</dbReference>
<organism evidence="1 2">
    <name type="scientific">Mycobacterium talmoniae</name>
    <dbReference type="NCBI Taxonomy" id="1858794"/>
    <lineage>
        <taxon>Bacteria</taxon>
        <taxon>Bacillati</taxon>
        <taxon>Actinomycetota</taxon>
        <taxon>Actinomycetes</taxon>
        <taxon>Mycobacteriales</taxon>
        <taxon>Mycobacteriaceae</taxon>
        <taxon>Mycobacterium</taxon>
    </lineage>
</organism>
<dbReference type="Pfam" id="PF10824">
    <property type="entry name" value="T7SS_ESX_EspC"/>
    <property type="match status" value="1"/>
</dbReference>
<dbReference type="EMBL" id="MLQM01000115">
    <property type="protein sequence ID" value="OHV00135.1"/>
    <property type="molecule type" value="Genomic_DNA"/>
</dbReference>
<dbReference type="RefSeq" id="WP_071028421.1">
    <property type="nucleotide sequence ID" value="NZ_MLQM01000115.1"/>
</dbReference>
<sequence>MADSLTVNPAELISTAAQHEQRVAGWRAIGATPPNDPDALTPELSFVGYPVIESLRVDNARRLSDTDRFADEHTYLAESLRGAAQEYLQTDEDGATGVTGAGMDTAGASGGAAAATPVGFVTGTTEPHAIDPFDFSDYTPTEPIPVIRPSWSPFDQAH</sequence>
<dbReference type="AlphaFoldDB" id="A0A1S1NG22"/>
<proteinExistence type="predicted"/>
<name>A0A1S1NG22_9MYCO</name>